<sequence>MSKKYSISIEQLILIFNGFVHVIRLALKPPAAFLKSDTFKDDLRDLKFSEQIIEEFHNILFGA</sequence>
<comment type="caution">
    <text evidence="2">The sequence shown here is derived from an EMBL/GenBank/DDBJ whole genome shotgun (WGS) entry which is preliminary data.</text>
</comment>
<keyword evidence="1" id="KW-0472">Membrane</keyword>
<keyword evidence="1" id="KW-1133">Transmembrane helix</keyword>
<feature type="transmembrane region" description="Helical" evidence="1">
    <location>
        <begin position="6"/>
        <end position="27"/>
    </location>
</feature>
<evidence type="ECO:0000313" key="2">
    <source>
        <dbReference type="EMBL" id="CAF4437726.1"/>
    </source>
</evidence>
<accession>A0A820REZ4</accession>
<feature type="non-terminal residue" evidence="2">
    <location>
        <position position="63"/>
    </location>
</feature>
<evidence type="ECO:0000256" key="1">
    <source>
        <dbReference type="SAM" id="Phobius"/>
    </source>
</evidence>
<keyword evidence="1" id="KW-0812">Transmembrane</keyword>
<evidence type="ECO:0000313" key="3">
    <source>
        <dbReference type="Proteomes" id="UP000663844"/>
    </source>
</evidence>
<dbReference type="Proteomes" id="UP000663844">
    <property type="component" value="Unassembled WGS sequence"/>
</dbReference>
<dbReference type="AlphaFoldDB" id="A0A820REZ4"/>
<dbReference type="EMBL" id="CAJOAZ010031088">
    <property type="protein sequence ID" value="CAF4437726.1"/>
    <property type="molecule type" value="Genomic_DNA"/>
</dbReference>
<reference evidence="2" key="1">
    <citation type="submission" date="2021-02" db="EMBL/GenBank/DDBJ databases">
        <authorList>
            <person name="Nowell W R."/>
        </authorList>
    </citation>
    <scope>NUCLEOTIDE SEQUENCE</scope>
</reference>
<proteinExistence type="predicted"/>
<name>A0A820REZ4_9BILA</name>
<feature type="non-terminal residue" evidence="2">
    <location>
        <position position="1"/>
    </location>
</feature>
<gene>
    <name evidence="2" type="ORF">OXD698_LOCUS53629</name>
</gene>
<organism evidence="2 3">
    <name type="scientific">Adineta steineri</name>
    <dbReference type="NCBI Taxonomy" id="433720"/>
    <lineage>
        <taxon>Eukaryota</taxon>
        <taxon>Metazoa</taxon>
        <taxon>Spiralia</taxon>
        <taxon>Gnathifera</taxon>
        <taxon>Rotifera</taxon>
        <taxon>Eurotatoria</taxon>
        <taxon>Bdelloidea</taxon>
        <taxon>Adinetida</taxon>
        <taxon>Adinetidae</taxon>
        <taxon>Adineta</taxon>
    </lineage>
</organism>
<protein>
    <submittedName>
        <fullName evidence="2">Uncharacterized protein</fullName>
    </submittedName>
</protein>